<evidence type="ECO:0000256" key="1">
    <source>
        <dbReference type="ARBA" id="ARBA00007521"/>
    </source>
</evidence>
<dbReference type="GO" id="GO:0003677">
    <property type="term" value="F:DNA binding"/>
    <property type="evidence" value="ECO:0007669"/>
    <property type="project" value="InterPro"/>
</dbReference>
<keyword evidence="2" id="KW-1277">Toxin-antitoxin system</keyword>
<keyword evidence="3" id="KW-0175">Coiled coil</keyword>
<dbReference type="RefSeq" id="WP_117649730.1">
    <property type="nucleotide sequence ID" value="NZ_QSQQ01000008.1"/>
</dbReference>
<dbReference type="SUPFAM" id="SSF50118">
    <property type="entry name" value="Cell growth inhibitor/plasmid maintenance toxic component"/>
    <property type="match status" value="1"/>
</dbReference>
<sequence length="268" mass="30688">MGRKLTKEELEKHKKDALNKMEKYLDSLIDDSDPKANGKADKLSYWLEDWTTFLDFEHNFSPSSLRRYKHGEIIKAHLGYNVGSEEGGLHYCVVVEKNNSKNSPVLTVVPLTSVKDNVTTIKLHKGCVYLGNELYVSLSKKTSNALKMLQEKVDRVQKTIDALSKNSPIDAVQFKKDLEEYKTDLEFVKRMQNETEKMKHGSIALVGQIKTISKIRIYDPKTNFDILSNVKLSSERLDCIDNEIISNFTNNKVDYQRATSITFIDKCI</sequence>
<reference evidence="4 5" key="1">
    <citation type="submission" date="2018-08" db="EMBL/GenBank/DDBJ databases">
        <title>A genome reference for cultivated species of the human gut microbiota.</title>
        <authorList>
            <person name="Zou Y."/>
            <person name="Xue W."/>
            <person name="Luo G."/>
        </authorList>
    </citation>
    <scope>NUCLEOTIDE SEQUENCE [LARGE SCALE GENOMIC DNA]</scope>
    <source>
        <strain evidence="4 5">TF11-11</strain>
    </source>
</reference>
<feature type="coiled-coil region" evidence="3">
    <location>
        <begin position="139"/>
        <end position="198"/>
    </location>
</feature>
<comment type="caution">
    <text evidence="4">The sequence shown here is derived from an EMBL/GenBank/DDBJ whole genome shotgun (WGS) entry which is preliminary data.</text>
</comment>
<accession>A0A3E4MEB1</accession>
<dbReference type="Proteomes" id="UP000261208">
    <property type="component" value="Unassembled WGS sequence"/>
</dbReference>
<proteinExistence type="inferred from homology"/>
<dbReference type="Gene3D" id="2.30.30.110">
    <property type="match status" value="1"/>
</dbReference>
<evidence type="ECO:0000256" key="3">
    <source>
        <dbReference type="SAM" id="Coils"/>
    </source>
</evidence>
<dbReference type="InterPro" id="IPR003477">
    <property type="entry name" value="PemK-like"/>
</dbReference>
<dbReference type="AlphaFoldDB" id="A0A3E4MEB1"/>
<dbReference type="InterPro" id="IPR011067">
    <property type="entry name" value="Plasmid_toxin/cell-grow_inhib"/>
</dbReference>
<dbReference type="EMBL" id="QSQQ01000008">
    <property type="protein sequence ID" value="RGK48041.1"/>
    <property type="molecule type" value="Genomic_DNA"/>
</dbReference>
<gene>
    <name evidence="4" type="ORF">DXD10_07805</name>
</gene>
<name>A0A3E4MEB1_9FIRM</name>
<evidence type="ECO:0000256" key="2">
    <source>
        <dbReference type="ARBA" id="ARBA00022649"/>
    </source>
</evidence>
<evidence type="ECO:0000313" key="5">
    <source>
        <dbReference type="Proteomes" id="UP000261208"/>
    </source>
</evidence>
<comment type="similarity">
    <text evidence="1">Belongs to the PemK/MazF family.</text>
</comment>
<evidence type="ECO:0000313" key="4">
    <source>
        <dbReference type="EMBL" id="RGK48041.1"/>
    </source>
</evidence>
<protein>
    <submittedName>
        <fullName evidence="4">Type II toxin-antitoxin system PemK/MazF family toxin</fullName>
    </submittedName>
</protein>
<dbReference type="Pfam" id="PF02452">
    <property type="entry name" value="PemK_toxin"/>
    <property type="match status" value="1"/>
</dbReference>
<organism evidence="4 5">
    <name type="scientific">Dorea formicigenerans</name>
    <dbReference type="NCBI Taxonomy" id="39486"/>
    <lineage>
        <taxon>Bacteria</taxon>
        <taxon>Bacillati</taxon>
        <taxon>Bacillota</taxon>
        <taxon>Clostridia</taxon>
        <taxon>Lachnospirales</taxon>
        <taxon>Lachnospiraceae</taxon>
        <taxon>Dorea</taxon>
    </lineage>
</organism>